<feature type="compositionally biased region" description="Low complexity" evidence="1">
    <location>
        <begin position="233"/>
        <end position="245"/>
    </location>
</feature>
<dbReference type="InterPro" id="IPR036255">
    <property type="entry name" value="YgfB-like_sf"/>
</dbReference>
<evidence type="ECO:0000256" key="1">
    <source>
        <dbReference type="SAM" id="MobiDB-lite"/>
    </source>
</evidence>
<feature type="region of interest" description="Disordered" evidence="1">
    <location>
        <begin position="1"/>
        <end position="32"/>
    </location>
</feature>
<dbReference type="AlphaFoldDB" id="A0A840S7J8"/>
<sequence length="256" mass="27928">MTNATLDDAREARHARLAAENPPMNRPSHASAAPDLDLDALQDLLDAVPAPLEPLDVSMLDGYLTAIALQPKAPPPAEWMRWVLDSEEGRAPPAGFKAEPIRALAMRRLQELDAAIRGRQWWDPWVFAPHDEDDEPGDPEDWETILGAIYPWVAGFALGADSFPQGLMGCKDSDLLEGLAGIYQFLDAEDLEDADELLEAIEGIEPPKHLDEAVEHLVAHSLLLADVSRPFKAKAAPVKAPAGRSGRPGRPPQRRG</sequence>
<gene>
    <name evidence="2" type="ORF">HNQ51_002970</name>
</gene>
<dbReference type="InterPro" id="IPR011978">
    <property type="entry name" value="YgfB-like"/>
</dbReference>
<dbReference type="Pfam" id="PF03695">
    <property type="entry name" value="UPF0149"/>
    <property type="match status" value="1"/>
</dbReference>
<feature type="region of interest" description="Disordered" evidence="1">
    <location>
        <begin position="233"/>
        <end position="256"/>
    </location>
</feature>
<comment type="caution">
    <text evidence="2">The sequence shown here is derived from an EMBL/GenBank/DDBJ whole genome shotgun (WGS) entry which is preliminary data.</text>
</comment>
<accession>A0A840S7J8</accession>
<reference evidence="2 3" key="1">
    <citation type="submission" date="2020-08" db="EMBL/GenBank/DDBJ databases">
        <title>Genomic Encyclopedia of Type Strains, Phase IV (KMG-IV): sequencing the most valuable type-strain genomes for metagenomic binning, comparative biology and taxonomic classification.</title>
        <authorList>
            <person name="Goeker M."/>
        </authorList>
    </citation>
    <scope>NUCLEOTIDE SEQUENCE [LARGE SCALE GENOMIC DNA]</scope>
    <source>
        <strain evidence="2 3">DSM 23958</strain>
    </source>
</reference>
<organism evidence="2 3">
    <name type="scientific">Inhella inkyongensis</name>
    <dbReference type="NCBI Taxonomy" id="392593"/>
    <lineage>
        <taxon>Bacteria</taxon>
        <taxon>Pseudomonadati</taxon>
        <taxon>Pseudomonadota</taxon>
        <taxon>Betaproteobacteria</taxon>
        <taxon>Burkholderiales</taxon>
        <taxon>Sphaerotilaceae</taxon>
        <taxon>Inhella</taxon>
    </lineage>
</organism>
<dbReference type="EMBL" id="JACHHO010000005">
    <property type="protein sequence ID" value="MBB5205643.1"/>
    <property type="molecule type" value="Genomic_DNA"/>
</dbReference>
<evidence type="ECO:0000313" key="3">
    <source>
        <dbReference type="Proteomes" id="UP000554837"/>
    </source>
</evidence>
<evidence type="ECO:0008006" key="4">
    <source>
        <dbReference type="Google" id="ProtNLM"/>
    </source>
</evidence>
<dbReference type="NCBIfam" id="TIGR02292">
    <property type="entry name" value="ygfB_yecA"/>
    <property type="match status" value="1"/>
</dbReference>
<keyword evidence="3" id="KW-1185">Reference proteome</keyword>
<dbReference type="Proteomes" id="UP000554837">
    <property type="component" value="Unassembled WGS sequence"/>
</dbReference>
<protein>
    <recommendedName>
        <fullName evidence="4">YecA family protein</fullName>
    </recommendedName>
</protein>
<dbReference type="SUPFAM" id="SSF101327">
    <property type="entry name" value="YgfB-like"/>
    <property type="match status" value="1"/>
</dbReference>
<name>A0A840S7J8_9BURK</name>
<evidence type="ECO:0000313" key="2">
    <source>
        <dbReference type="EMBL" id="MBB5205643.1"/>
    </source>
</evidence>
<proteinExistence type="predicted"/>